<dbReference type="GO" id="GO:0016020">
    <property type="term" value="C:membrane"/>
    <property type="evidence" value="ECO:0007669"/>
    <property type="project" value="UniProtKB-SubCell"/>
</dbReference>
<dbReference type="Proteomes" id="UP000663870">
    <property type="component" value="Unassembled WGS sequence"/>
</dbReference>
<dbReference type="Proteomes" id="UP000663854">
    <property type="component" value="Unassembled WGS sequence"/>
</dbReference>
<feature type="domain" description="DUF1279" evidence="7">
    <location>
        <begin position="90"/>
        <end position="211"/>
    </location>
</feature>
<feature type="transmembrane region" description="Helical" evidence="6">
    <location>
        <begin position="201"/>
        <end position="218"/>
    </location>
</feature>
<sequence>MWHLCHLSSRSLIRVCPVLIRQRPLIPIQPSTSQRLFSFPSFFKIKKHLPEPLPQPPFNPRHPPDYIPLRPPIDPNATKPVQSQSSIFARFHQAYAKYGKILLGVHFVSSFAWFSGLLLLHFNGFDLGMYVMDVLVKIHVISPERRLSFIRHMNEFSIAGVLSRIPFVSEERLNKWKAYWTGERLRLLATVLLLYKFLSPLRYAFTLGATTYISRIFLKRGFIKRAPQGDSLQELYLDQKLLIKSHVRRAREKIKKSARRGTHQSE</sequence>
<organism evidence="8 10">
    <name type="scientific">Rotaria sordida</name>
    <dbReference type="NCBI Taxonomy" id="392033"/>
    <lineage>
        <taxon>Eukaryota</taxon>
        <taxon>Metazoa</taxon>
        <taxon>Spiralia</taxon>
        <taxon>Gnathifera</taxon>
        <taxon>Rotifera</taxon>
        <taxon>Eurotatoria</taxon>
        <taxon>Bdelloidea</taxon>
        <taxon>Philodinida</taxon>
        <taxon>Philodinidae</taxon>
        <taxon>Rotaria</taxon>
    </lineage>
</organism>
<dbReference type="Pfam" id="PF06916">
    <property type="entry name" value="FAM210A-B_dom"/>
    <property type="match status" value="1"/>
</dbReference>
<evidence type="ECO:0000256" key="1">
    <source>
        <dbReference type="ARBA" id="ARBA00004167"/>
    </source>
</evidence>
<evidence type="ECO:0000256" key="5">
    <source>
        <dbReference type="ARBA" id="ARBA00023136"/>
    </source>
</evidence>
<keyword evidence="2 6" id="KW-0812">Transmembrane</keyword>
<proteinExistence type="predicted"/>
<keyword evidence="5 6" id="KW-0472">Membrane</keyword>
<evidence type="ECO:0000256" key="3">
    <source>
        <dbReference type="ARBA" id="ARBA00022989"/>
    </source>
</evidence>
<evidence type="ECO:0000313" key="11">
    <source>
        <dbReference type="Proteomes" id="UP000663870"/>
    </source>
</evidence>
<dbReference type="EMBL" id="CAJNOH010000628">
    <property type="protein sequence ID" value="CAF1091584.1"/>
    <property type="molecule type" value="Genomic_DNA"/>
</dbReference>
<dbReference type="PANTHER" id="PTHR21377">
    <property type="entry name" value="PROTEIN FAM210B, MITOCHONDRIAL"/>
    <property type="match status" value="1"/>
</dbReference>
<keyword evidence="3 6" id="KW-1133">Transmembrane helix</keyword>
<keyword evidence="4" id="KW-0175">Coiled coil</keyword>
<dbReference type="PANTHER" id="PTHR21377:SF1">
    <property type="entry name" value="PROTEIN FAM210A"/>
    <property type="match status" value="1"/>
</dbReference>
<protein>
    <recommendedName>
        <fullName evidence="7">DUF1279 domain-containing protein</fullName>
    </recommendedName>
</protein>
<reference evidence="8" key="1">
    <citation type="submission" date="2021-02" db="EMBL/GenBank/DDBJ databases">
        <authorList>
            <person name="Nowell W R."/>
        </authorList>
    </citation>
    <scope>NUCLEOTIDE SEQUENCE</scope>
</reference>
<comment type="subcellular location">
    <subcellularLocation>
        <location evidence="1">Membrane</location>
        <topology evidence="1">Single-pass membrane protein</topology>
    </subcellularLocation>
</comment>
<keyword evidence="11" id="KW-1185">Reference proteome</keyword>
<evidence type="ECO:0000256" key="4">
    <source>
        <dbReference type="ARBA" id="ARBA00023054"/>
    </source>
</evidence>
<evidence type="ECO:0000313" key="8">
    <source>
        <dbReference type="EMBL" id="CAF1091584.1"/>
    </source>
</evidence>
<comment type="caution">
    <text evidence="8">The sequence shown here is derived from an EMBL/GenBank/DDBJ whole genome shotgun (WGS) entry which is preliminary data.</text>
</comment>
<evidence type="ECO:0000256" key="6">
    <source>
        <dbReference type="SAM" id="Phobius"/>
    </source>
</evidence>
<evidence type="ECO:0000259" key="7">
    <source>
        <dbReference type="Pfam" id="PF06916"/>
    </source>
</evidence>
<dbReference type="GO" id="GO:0005739">
    <property type="term" value="C:mitochondrion"/>
    <property type="evidence" value="ECO:0007669"/>
    <property type="project" value="TreeGrafter"/>
</dbReference>
<gene>
    <name evidence="9" type="ORF">JXQ802_LOCUS28852</name>
    <name evidence="8" type="ORF">PYM288_LOCUS19204</name>
</gene>
<evidence type="ECO:0000313" key="9">
    <source>
        <dbReference type="EMBL" id="CAF1288181.1"/>
    </source>
</evidence>
<dbReference type="InterPro" id="IPR045866">
    <property type="entry name" value="FAM210A/B-like"/>
</dbReference>
<dbReference type="EMBL" id="CAJNOL010001103">
    <property type="protein sequence ID" value="CAF1288181.1"/>
    <property type="molecule type" value="Genomic_DNA"/>
</dbReference>
<dbReference type="AlphaFoldDB" id="A0A814NK47"/>
<dbReference type="InterPro" id="IPR009688">
    <property type="entry name" value="FAM210A/B-like_dom"/>
</dbReference>
<accession>A0A814NK47</accession>
<evidence type="ECO:0000256" key="2">
    <source>
        <dbReference type="ARBA" id="ARBA00022692"/>
    </source>
</evidence>
<feature type="transmembrane region" description="Helical" evidence="6">
    <location>
        <begin position="101"/>
        <end position="122"/>
    </location>
</feature>
<evidence type="ECO:0000313" key="10">
    <source>
        <dbReference type="Proteomes" id="UP000663854"/>
    </source>
</evidence>
<name>A0A814NK47_9BILA</name>